<reference evidence="1" key="1">
    <citation type="submission" date="2022-10" db="EMBL/GenBank/DDBJ databases">
        <authorList>
            <person name="Koch H."/>
        </authorList>
    </citation>
    <scope>NUCLEOTIDE SEQUENCE</scope>
    <source>
        <strain evidence="1">DNF</strain>
    </source>
</reference>
<dbReference type="Proteomes" id="UP001179121">
    <property type="component" value="Chromosome"/>
</dbReference>
<protein>
    <recommendedName>
        <fullName evidence="3">DUF1059 domain-containing protein</fullName>
    </recommendedName>
</protein>
<dbReference type="Pfam" id="PF06348">
    <property type="entry name" value="DUF1059"/>
    <property type="match status" value="1"/>
</dbReference>
<evidence type="ECO:0000313" key="1">
    <source>
        <dbReference type="EMBL" id="CAI4031900.1"/>
    </source>
</evidence>
<dbReference type="KEGG" id="nti:DNFV4_02323"/>
<gene>
    <name evidence="1" type="ORF">DNFV4_02323</name>
</gene>
<organism evidence="1 2">
    <name type="scientific">Nitrospira tepida</name>
    <dbReference type="NCBI Taxonomy" id="2973512"/>
    <lineage>
        <taxon>Bacteria</taxon>
        <taxon>Pseudomonadati</taxon>
        <taxon>Nitrospirota</taxon>
        <taxon>Nitrospiria</taxon>
        <taxon>Nitrospirales</taxon>
        <taxon>Nitrospiraceae</taxon>
        <taxon>Nitrospira</taxon>
    </lineage>
</organism>
<dbReference type="AlphaFoldDB" id="A0AA86MZF6"/>
<keyword evidence="2" id="KW-1185">Reference proteome</keyword>
<dbReference type="InterPro" id="IPR009409">
    <property type="entry name" value="DUF1059"/>
</dbReference>
<name>A0AA86MZF6_9BACT</name>
<evidence type="ECO:0000313" key="2">
    <source>
        <dbReference type="Proteomes" id="UP001179121"/>
    </source>
</evidence>
<proteinExistence type="predicted"/>
<sequence length="60" mass="6555">MGKVVECAKVDPSSGCTHVVRGKTDEEVLKNAMEHAKQHGIREVTPDLIAKVKAAIRDEK</sequence>
<evidence type="ECO:0008006" key="3">
    <source>
        <dbReference type="Google" id="ProtNLM"/>
    </source>
</evidence>
<dbReference type="RefSeq" id="WP_289268654.1">
    <property type="nucleotide sequence ID" value="NZ_OX365700.1"/>
</dbReference>
<accession>A0AA86MZF6</accession>
<dbReference type="EMBL" id="OX365700">
    <property type="protein sequence ID" value="CAI4031900.1"/>
    <property type="molecule type" value="Genomic_DNA"/>
</dbReference>